<name>A3QG46_SHELP</name>
<protein>
    <submittedName>
        <fullName evidence="5">Extracellular solute-binding protein, family 3</fullName>
    </submittedName>
</protein>
<dbReference type="SMART" id="SM00062">
    <property type="entry name" value="PBPb"/>
    <property type="match status" value="1"/>
</dbReference>
<accession>A3QG46</accession>
<evidence type="ECO:0000313" key="6">
    <source>
        <dbReference type="Proteomes" id="UP000001558"/>
    </source>
</evidence>
<dbReference type="RefSeq" id="WP_011866375.1">
    <property type="nucleotide sequence ID" value="NC_009092.1"/>
</dbReference>
<organism evidence="5 6">
    <name type="scientific">Shewanella loihica (strain ATCC BAA-1088 / PV-4)</name>
    <dbReference type="NCBI Taxonomy" id="323850"/>
    <lineage>
        <taxon>Bacteria</taxon>
        <taxon>Pseudomonadati</taxon>
        <taxon>Pseudomonadota</taxon>
        <taxon>Gammaproteobacteria</taxon>
        <taxon>Alteromonadales</taxon>
        <taxon>Shewanellaceae</taxon>
        <taxon>Shewanella</taxon>
    </lineage>
</organism>
<feature type="signal peptide" evidence="3">
    <location>
        <begin position="1"/>
        <end position="24"/>
    </location>
</feature>
<dbReference type="Gene3D" id="3.40.190.10">
    <property type="entry name" value="Periplasmic binding protein-like II"/>
    <property type="match status" value="2"/>
</dbReference>
<dbReference type="Pfam" id="PF00497">
    <property type="entry name" value="SBP_bac_3"/>
    <property type="match status" value="1"/>
</dbReference>
<dbReference type="HOGENOM" id="CLU_019602_18_5_6"/>
<dbReference type="eggNOG" id="COG0834">
    <property type="taxonomic scope" value="Bacteria"/>
</dbReference>
<proteinExistence type="inferred from homology"/>
<gene>
    <name evidence="5" type="ordered locus">Shew_2578</name>
</gene>
<dbReference type="CDD" id="cd13704">
    <property type="entry name" value="PBP2_HisK"/>
    <property type="match status" value="1"/>
</dbReference>
<feature type="domain" description="Solute-binding protein family 3/N-terminal" evidence="4">
    <location>
        <begin position="29"/>
        <end position="249"/>
    </location>
</feature>
<evidence type="ECO:0000256" key="1">
    <source>
        <dbReference type="ARBA" id="ARBA00010333"/>
    </source>
</evidence>
<keyword evidence="6" id="KW-1185">Reference proteome</keyword>
<keyword evidence="2 3" id="KW-0732">Signal</keyword>
<sequence precursor="true">MHYFAYKTQLLAALLLFLSLPALAQHTPAARCGVATGFPPYQFSAGGETTGFDADVARLIFKRLGMPFQFRQQAWDLVFNELRFGDIELIAGMEINALRTKFFDFTRPYYYRYDVIFILEDNQQITKLEDLHNQFVSGDRHSYIETHWKELGTLYDFRIIATPSKERSMQLLKEGKIQAAIMPKAVGLYLAQQMGIEVKILDNPDPGSPVAFAVKRGNHQLLVQIDEALEALISEGEIQRLYEKWFPEHPQRHDEKADEVQGVPLTS</sequence>
<dbReference type="PANTHER" id="PTHR35936:SF17">
    <property type="entry name" value="ARGININE-BINDING EXTRACELLULAR PROTEIN ARTP"/>
    <property type="match status" value="1"/>
</dbReference>
<evidence type="ECO:0000259" key="4">
    <source>
        <dbReference type="SMART" id="SM00062"/>
    </source>
</evidence>
<dbReference type="InterPro" id="IPR001638">
    <property type="entry name" value="Solute-binding_3/MltF_N"/>
</dbReference>
<dbReference type="KEGG" id="slo:Shew_2578"/>
<dbReference type="AlphaFoldDB" id="A3QG46"/>
<reference evidence="5 6" key="1">
    <citation type="submission" date="2007-03" db="EMBL/GenBank/DDBJ databases">
        <title>Complete sequence of Shewanella loihica PV-4.</title>
        <authorList>
            <consortium name="US DOE Joint Genome Institute"/>
            <person name="Copeland A."/>
            <person name="Lucas S."/>
            <person name="Lapidus A."/>
            <person name="Barry K."/>
            <person name="Detter J.C."/>
            <person name="Glavina del Rio T."/>
            <person name="Hammon N."/>
            <person name="Israni S."/>
            <person name="Dalin E."/>
            <person name="Tice H."/>
            <person name="Pitluck S."/>
            <person name="Chain P."/>
            <person name="Malfatti S."/>
            <person name="Shin M."/>
            <person name="Vergez L."/>
            <person name="Schmutz J."/>
            <person name="Larimer F."/>
            <person name="Land M."/>
            <person name="Hauser L."/>
            <person name="Kyrpides N."/>
            <person name="Mikhailova N."/>
            <person name="Romine M.F."/>
            <person name="Serres G."/>
            <person name="Fredrickson J."/>
            <person name="Tiedje J."/>
            <person name="Richardson P."/>
        </authorList>
    </citation>
    <scope>NUCLEOTIDE SEQUENCE [LARGE SCALE GENOMIC DNA]</scope>
    <source>
        <strain evidence="6">ATCC BAA-1088 / PV-4</strain>
    </source>
</reference>
<evidence type="ECO:0000256" key="3">
    <source>
        <dbReference type="SAM" id="SignalP"/>
    </source>
</evidence>
<dbReference type="Proteomes" id="UP000001558">
    <property type="component" value="Chromosome"/>
</dbReference>
<comment type="similarity">
    <text evidence="1">Belongs to the bacterial solute-binding protein 3 family.</text>
</comment>
<feature type="chain" id="PRO_5002657302" evidence="3">
    <location>
        <begin position="25"/>
        <end position="267"/>
    </location>
</feature>
<evidence type="ECO:0000313" key="5">
    <source>
        <dbReference type="EMBL" id="ABO24444.1"/>
    </source>
</evidence>
<dbReference type="STRING" id="323850.Shew_2578"/>
<evidence type="ECO:0000256" key="2">
    <source>
        <dbReference type="ARBA" id="ARBA00022729"/>
    </source>
</evidence>
<dbReference type="PANTHER" id="PTHR35936">
    <property type="entry name" value="MEMBRANE-BOUND LYTIC MUREIN TRANSGLYCOSYLASE F"/>
    <property type="match status" value="1"/>
</dbReference>
<dbReference type="EMBL" id="CP000606">
    <property type="protein sequence ID" value="ABO24444.1"/>
    <property type="molecule type" value="Genomic_DNA"/>
</dbReference>
<dbReference type="SUPFAM" id="SSF53850">
    <property type="entry name" value="Periplasmic binding protein-like II"/>
    <property type="match status" value="1"/>
</dbReference>
<dbReference type="OrthoDB" id="9768183at2"/>